<dbReference type="Proteomes" id="UP001054837">
    <property type="component" value="Unassembled WGS sequence"/>
</dbReference>
<keyword evidence="2" id="KW-1185">Reference proteome</keyword>
<proteinExistence type="predicted"/>
<reference evidence="1 2" key="1">
    <citation type="submission" date="2021-06" db="EMBL/GenBank/DDBJ databases">
        <title>Caerostris darwini draft genome.</title>
        <authorList>
            <person name="Kono N."/>
            <person name="Arakawa K."/>
        </authorList>
    </citation>
    <scope>NUCLEOTIDE SEQUENCE [LARGE SCALE GENOMIC DNA]</scope>
</reference>
<evidence type="ECO:0000313" key="1">
    <source>
        <dbReference type="EMBL" id="GIY08344.1"/>
    </source>
</evidence>
<dbReference type="EMBL" id="BPLQ01004489">
    <property type="protein sequence ID" value="GIY08344.1"/>
    <property type="molecule type" value="Genomic_DNA"/>
</dbReference>
<organism evidence="1 2">
    <name type="scientific">Caerostris darwini</name>
    <dbReference type="NCBI Taxonomy" id="1538125"/>
    <lineage>
        <taxon>Eukaryota</taxon>
        <taxon>Metazoa</taxon>
        <taxon>Ecdysozoa</taxon>
        <taxon>Arthropoda</taxon>
        <taxon>Chelicerata</taxon>
        <taxon>Arachnida</taxon>
        <taxon>Araneae</taxon>
        <taxon>Araneomorphae</taxon>
        <taxon>Entelegynae</taxon>
        <taxon>Araneoidea</taxon>
        <taxon>Araneidae</taxon>
        <taxon>Caerostris</taxon>
    </lineage>
</organism>
<sequence>MVIRNSAALYPKKNRFSLGILSSHELLAEFHCLLFFLFNSFCPPILYPPPIPSCLPSDNSANNTRWVFVDCFPLASWNSMKIKIILERFYLFFYRLV</sequence>
<accession>A0AAV4QG76</accession>
<evidence type="ECO:0000313" key="2">
    <source>
        <dbReference type="Proteomes" id="UP001054837"/>
    </source>
</evidence>
<gene>
    <name evidence="1" type="ORF">CDAR_556871</name>
</gene>
<name>A0AAV4QG76_9ARAC</name>
<dbReference type="AlphaFoldDB" id="A0AAV4QG76"/>
<comment type="caution">
    <text evidence="1">The sequence shown here is derived from an EMBL/GenBank/DDBJ whole genome shotgun (WGS) entry which is preliminary data.</text>
</comment>
<protein>
    <submittedName>
        <fullName evidence="1">Uncharacterized protein</fullName>
    </submittedName>
</protein>